<evidence type="ECO:0000256" key="4">
    <source>
        <dbReference type="ARBA" id="ARBA00023004"/>
    </source>
</evidence>
<keyword evidence="4" id="KW-0408">Iron</keyword>
<dbReference type="GO" id="GO:0046872">
    <property type="term" value="F:metal ion binding"/>
    <property type="evidence" value="ECO:0007669"/>
    <property type="project" value="UniProtKB-KW"/>
</dbReference>
<keyword evidence="2" id="KW-0949">S-adenosyl-L-methionine</keyword>
<reference evidence="7" key="1">
    <citation type="submission" date="2023-01" db="EMBL/GenBank/DDBJ databases">
        <title>Phages are important unrecognized players in the ecology of the oral pathogen Porphyromonas gingivalis.</title>
        <authorList>
            <person name="Matrishin C.B."/>
            <person name="Kauffman K.M."/>
        </authorList>
    </citation>
    <scope>NUCLEOTIDE SEQUENCE</scope>
    <source>
        <strain evidence="7">HG1691old</strain>
    </source>
</reference>
<proteinExistence type="predicted"/>
<evidence type="ECO:0000313" key="8">
    <source>
        <dbReference type="Proteomes" id="UP001179540"/>
    </source>
</evidence>
<evidence type="ECO:0000256" key="5">
    <source>
        <dbReference type="ARBA" id="ARBA00023014"/>
    </source>
</evidence>
<dbReference type="CDD" id="cd01335">
    <property type="entry name" value="Radical_SAM"/>
    <property type="match status" value="1"/>
</dbReference>
<comment type="cofactor">
    <cofactor evidence="1">
        <name>[4Fe-4S] cluster</name>
        <dbReference type="ChEBI" id="CHEBI:49883"/>
    </cofactor>
</comment>
<dbReference type="PANTHER" id="PTHR43273">
    <property type="entry name" value="ANAEROBIC SULFATASE-MATURATING ENZYME HOMOLOG ASLB-RELATED"/>
    <property type="match status" value="1"/>
</dbReference>
<organism evidence="7 8">
    <name type="scientific">Porphyromonas gingivalis</name>
    <name type="common">Bacteroides gingivalis</name>
    <dbReference type="NCBI Taxonomy" id="837"/>
    <lineage>
        <taxon>Bacteria</taxon>
        <taxon>Pseudomonadati</taxon>
        <taxon>Bacteroidota</taxon>
        <taxon>Bacteroidia</taxon>
        <taxon>Bacteroidales</taxon>
        <taxon>Porphyromonadaceae</taxon>
        <taxon>Porphyromonas</taxon>
    </lineage>
</organism>
<sequence length="388" mass="44619">MQQVTSKCNIQHLIVKICSICNLSCDYCYVFNKADKSHQIEPDVMSMEVVEMLLFRIDEFFSETKQKHLHITFHGGEPLLAGEDFFTSFIDKYHAIVRNGEISFGLQTNGTLLNEKWCRLLDKLNIHFGVSIDGDRSACKYRKYKNGLEAFDSIIQGYKHALQCDITPPILSVINTQQSPSTFYNSLKSLNANYIDCLLPDATYETYNAEYRGIGLWLIQLFDIWFADKSRLRIRLFEAIVHLLLDSSSPVGGEMFGNTLNGVLDIRPDGIIDIPDTLRICDVHFLESRYSIFINKLIDITSEEIYKKYYFSHKDQYLSGQCSNCIVKDVCGGGLLAHRFSKEREFDNPSVYCFDLFLLIKHVQNKIFGEMDADNVDLIAVSDFNNWR</sequence>
<accession>A0AAE9X9I2</accession>
<dbReference type="PROSITE" id="PS51918">
    <property type="entry name" value="RADICAL_SAM"/>
    <property type="match status" value="1"/>
</dbReference>
<dbReference type="Gene3D" id="3.20.20.70">
    <property type="entry name" value="Aldolase class I"/>
    <property type="match status" value="1"/>
</dbReference>
<protein>
    <submittedName>
        <fullName evidence="7">Radical SAM protein</fullName>
    </submittedName>
</protein>
<dbReference type="GO" id="GO:0051536">
    <property type="term" value="F:iron-sulfur cluster binding"/>
    <property type="evidence" value="ECO:0007669"/>
    <property type="project" value="UniProtKB-KW"/>
</dbReference>
<dbReference type="GO" id="GO:0016491">
    <property type="term" value="F:oxidoreductase activity"/>
    <property type="evidence" value="ECO:0007669"/>
    <property type="project" value="InterPro"/>
</dbReference>
<dbReference type="Pfam" id="PF04055">
    <property type="entry name" value="Radical_SAM"/>
    <property type="match status" value="1"/>
</dbReference>
<evidence type="ECO:0000256" key="3">
    <source>
        <dbReference type="ARBA" id="ARBA00022723"/>
    </source>
</evidence>
<dbReference type="InterPro" id="IPR007197">
    <property type="entry name" value="rSAM"/>
</dbReference>
<dbReference type="Proteomes" id="UP001179540">
    <property type="component" value="Chromosome"/>
</dbReference>
<evidence type="ECO:0000259" key="6">
    <source>
        <dbReference type="PROSITE" id="PS51918"/>
    </source>
</evidence>
<dbReference type="SFLD" id="SFLDG01386">
    <property type="entry name" value="main_SPASM_domain-containing"/>
    <property type="match status" value="1"/>
</dbReference>
<dbReference type="SFLD" id="SFLDG01072">
    <property type="entry name" value="dehydrogenase_like"/>
    <property type="match status" value="1"/>
</dbReference>
<feature type="domain" description="Radical SAM core" evidence="6">
    <location>
        <begin position="7"/>
        <end position="217"/>
    </location>
</feature>
<dbReference type="AlphaFoldDB" id="A0AAE9X9I2"/>
<dbReference type="EMBL" id="CP116613">
    <property type="protein sequence ID" value="WCF99609.1"/>
    <property type="molecule type" value="Genomic_DNA"/>
</dbReference>
<evidence type="ECO:0000256" key="2">
    <source>
        <dbReference type="ARBA" id="ARBA00022691"/>
    </source>
</evidence>
<dbReference type="SFLD" id="SFLDG01067">
    <property type="entry name" value="SPASM/twitch_domain_containing"/>
    <property type="match status" value="1"/>
</dbReference>
<keyword evidence="5" id="KW-0411">Iron-sulfur</keyword>
<keyword evidence="3" id="KW-0479">Metal-binding</keyword>
<evidence type="ECO:0000256" key="1">
    <source>
        <dbReference type="ARBA" id="ARBA00001966"/>
    </source>
</evidence>
<dbReference type="SUPFAM" id="SSF102114">
    <property type="entry name" value="Radical SAM enzymes"/>
    <property type="match status" value="1"/>
</dbReference>
<dbReference type="SFLD" id="SFLDS00029">
    <property type="entry name" value="Radical_SAM"/>
    <property type="match status" value="1"/>
</dbReference>
<dbReference type="InterPro" id="IPR058240">
    <property type="entry name" value="rSAM_sf"/>
</dbReference>
<gene>
    <name evidence="7" type="ORF">NY149_02950</name>
</gene>
<dbReference type="PANTHER" id="PTHR43273:SF8">
    <property type="entry name" value="RADICAL SAM DOMAIN PROTEIN"/>
    <property type="match status" value="1"/>
</dbReference>
<name>A0AAE9X9I2_PORGN</name>
<dbReference type="RefSeq" id="WP_021678227.1">
    <property type="nucleotide sequence ID" value="NZ_BAABSH010000018.1"/>
</dbReference>
<dbReference type="InterPro" id="IPR023867">
    <property type="entry name" value="Sulphatase_maturase_rSAM"/>
</dbReference>
<evidence type="ECO:0000313" key="7">
    <source>
        <dbReference type="EMBL" id="WCF99609.1"/>
    </source>
</evidence>
<dbReference type="InterPro" id="IPR013785">
    <property type="entry name" value="Aldolase_TIM"/>
</dbReference>